<reference evidence="11" key="1">
    <citation type="submission" date="2018-05" db="EMBL/GenBank/DDBJ databases">
        <authorList>
            <person name="Lanie J.A."/>
            <person name="Ng W.-L."/>
            <person name="Kazmierczak K.M."/>
            <person name="Andrzejewski T.M."/>
            <person name="Davidsen T.M."/>
            <person name="Wayne K.J."/>
            <person name="Tettelin H."/>
            <person name="Glass J.I."/>
            <person name="Rusch D."/>
            <person name="Podicherti R."/>
            <person name="Tsui H.-C.T."/>
            <person name="Winkler M.E."/>
        </authorList>
    </citation>
    <scope>NUCLEOTIDE SEQUENCE</scope>
</reference>
<evidence type="ECO:0000256" key="4">
    <source>
        <dbReference type="ARBA" id="ARBA00022516"/>
    </source>
</evidence>
<keyword evidence="8" id="KW-1208">Phospholipid metabolism</keyword>
<organism evidence="11">
    <name type="scientific">marine metagenome</name>
    <dbReference type="NCBI Taxonomy" id="408172"/>
    <lineage>
        <taxon>unclassified sequences</taxon>
        <taxon>metagenomes</taxon>
        <taxon>ecological metagenomes</taxon>
    </lineage>
</organism>
<dbReference type="Gene3D" id="3.40.718.10">
    <property type="entry name" value="Isopropylmalate Dehydrogenase"/>
    <property type="match status" value="1"/>
</dbReference>
<comment type="subunit">
    <text evidence="10">Homodimer. Probably interacts with PlsY.</text>
</comment>
<evidence type="ECO:0000256" key="10">
    <source>
        <dbReference type="ARBA" id="ARBA00046608"/>
    </source>
</evidence>
<evidence type="ECO:0000256" key="5">
    <source>
        <dbReference type="ARBA" id="ARBA00022679"/>
    </source>
</evidence>
<dbReference type="GO" id="GO:0008654">
    <property type="term" value="P:phospholipid biosynthetic process"/>
    <property type="evidence" value="ECO:0007669"/>
    <property type="project" value="UniProtKB-KW"/>
</dbReference>
<dbReference type="GO" id="GO:0006633">
    <property type="term" value="P:fatty acid biosynthetic process"/>
    <property type="evidence" value="ECO:0007669"/>
    <property type="project" value="InterPro"/>
</dbReference>
<keyword evidence="7" id="KW-0594">Phospholipid biosynthesis</keyword>
<evidence type="ECO:0000256" key="2">
    <source>
        <dbReference type="ARBA" id="ARBA00004496"/>
    </source>
</evidence>
<keyword evidence="3" id="KW-0963">Cytoplasm</keyword>
<evidence type="ECO:0000256" key="3">
    <source>
        <dbReference type="ARBA" id="ARBA00022490"/>
    </source>
</evidence>
<dbReference type="SUPFAM" id="SSF53659">
    <property type="entry name" value="Isocitrate/Isopropylmalate dehydrogenase-like"/>
    <property type="match status" value="1"/>
</dbReference>
<keyword evidence="4" id="KW-0444">Lipid biosynthesis</keyword>
<dbReference type="PANTHER" id="PTHR30100">
    <property type="entry name" value="FATTY ACID/PHOSPHOLIPID SYNTHESIS PROTEIN PLSX"/>
    <property type="match status" value="1"/>
</dbReference>
<dbReference type="HAMAP" id="MF_00019">
    <property type="entry name" value="PlsX"/>
    <property type="match status" value="1"/>
</dbReference>
<comment type="subcellular location">
    <subcellularLocation>
        <location evidence="2">Cytoplasm</location>
    </subcellularLocation>
</comment>
<evidence type="ECO:0000256" key="7">
    <source>
        <dbReference type="ARBA" id="ARBA00023209"/>
    </source>
</evidence>
<evidence type="ECO:0000256" key="8">
    <source>
        <dbReference type="ARBA" id="ARBA00023264"/>
    </source>
</evidence>
<dbReference type="Pfam" id="PF02504">
    <property type="entry name" value="FA_synthesis"/>
    <property type="match status" value="1"/>
</dbReference>
<keyword evidence="5" id="KW-0808">Transferase</keyword>
<dbReference type="InterPro" id="IPR012281">
    <property type="entry name" value="Phospholipid_synth_PlsX-like"/>
</dbReference>
<proteinExistence type="inferred from homology"/>
<evidence type="ECO:0000256" key="1">
    <source>
        <dbReference type="ARBA" id="ARBA00001232"/>
    </source>
</evidence>
<evidence type="ECO:0000313" key="11">
    <source>
        <dbReference type="EMBL" id="SVC61892.1"/>
    </source>
</evidence>
<evidence type="ECO:0000256" key="9">
    <source>
        <dbReference type="ARBA" id="ARBA00024069"/>
    </source>
</evidence>
<accession>A0A382NQ66</accession>
<feature type="non-terminal residue" evidence="11">
    <location>
        <position position="1"/>
    </location>
</feature>
<dbReference type="EMBL" id="UINC01101237">
    <property type="protein sequence ID" value="SVC61892.1"/>
    <property type="molecule type" value="Genomic_DNA"/>
</dbReference>
<dbReference type="AlphaFoldDB" id="A0A382NQ66"/>
<comment type="catalytic activity">
    <reaction evidence="1">
        <text>a fatty acyl-[ACP] + phosphate = an acyl phosphate + holo-[ACP]</text>
        <dbReference type="Rhea" id="RHEA:42292"/>
        <dbReference type="Rhea" id="RHEA-COMP:9685"/>
        <dbReference type="Rhea" id="RHEA-COMP:14125"/>
        <dbReference type="ChEBI" id="CHEBI:43474"/>
        <dbReference type="ChEBI" id="CHEBI:59918"/>
        <dbReference type="ChEBI" id="CHEBI:64479"/>
        <dbReference type="ChEBI" id="CHEBI:138651"/>
        <dbReference type="EC" id="2.3.1.274"/>
    </reaction>
</comment>
<dbReference type="EC" id="2.3.1.274" evidence="9"/>
<dbReference type="GO" id="GO:0005737">
    <property type="term" value="C:cytoplasm"/>
    <property type="evidence" value="ECO:0007669"/>
    <property type="project" value="UniProtKB-SubCell"/>
</dbReference>
<name>A0A382NQ66_9ZZZZ</name>
<dbReference type="PANTHER" id="PTHR30100:SF1">
    <property type="entry name" value="PHOSPHATE ACYLTRANSFERASE"/>
    <property type="match status" value="1"/>
</dbReference>
<keyword evidence="6" id="KW-0443">Lipid metabolism</keyword>
<evidence type="ECO:0000256" key="6">
    <source>
        <dbReference type="ARBA" id="ARBA00023098"/>
    </source>
</evidence>
<dbReference type="InterPro" id="IPR003664">
    <property type="entry name" value="FA_synthesis"/>
</dbReference>
<dbReference type="PIRSF" id="PIRSF002465">
    <property type="entry name" value="Phsphlp_syn_PlsX"/>
    <property type="match status" value="1"/>
</dbReference>
<sequence>EVVHSPEVLSMEEKPVEGLRRKKNCSIAMAMDLVKQGQADAILSAGNTGGLVAAASIKLRTLPGVDRPGIATVMPTKTGNFVLLDAGANVEGKPRHLMHYAIMGDIYAREVLGKSRPRVGLLSIGTEEAKGNDLTQETFKFCQALDLNFVGNVEGHDLFSEELDVVVCNGFVGNIVLKTCESLALRMMDWLRDELTATPIRKIGAALSKNAFRSLKNRIDTESYGGAPLLGVNGIVTICHGSASARAIRNAVQHSVEALDHHINEHIIDAVAKANARLAEAKLEPVVAKA</sequence>
<dbReference type="NCBIfam" id="TIGR00182">
    <property type="entry name" value="plsX"/>
    <property type="match status" value="1"/>
</dbReference>
<dbReference type="GO" id="GO:0043811">
    <property type="term" value="F:phosphate:acyl-[acyl carrier protein] acyltransferase activity"/>
    <property type="evidence" value="ECO:0007669"/>
    <property type="project" value="UniProtKB-EC"/>
</dbReference>
<protein>
    <recommendedName>
        <fullName evidence="9">phosphate acyltransferase</fullName>
        <ecNumber evidence="9">2.3.1.274</ecNumber>
    </recommendedName>
</protein>
<gene>
    <name evidence="11" type="ORF">METZ01_LOCUS314746</name>
</gene>